<protein>
    <submittedName>
        <fullName evidence="2">Uncharacterized protein</fullName>
    </submittedName>
</protein>
<dbReference type="InterPro" id="IPR011050">
    <property type="entry name" value="Pectin_lyase_fold/virulence"/>
</dbReference>
<dbReference type="HOGENOM" id="CLU_658396_0_0_11"/>
<dbReference type="STRING" id="593907.Celgi_2324"/>
<evidence type="ECO:0000313" key="2">
    <source>
        <dbReference type="EMBL" id="AEI12824.1"/>
    </source>
</evidence>
<evidence type="ECO:0000256" key="1">
    <source>
        <dbReference type="SAM" id="SignalP"/>
    </source>
</evidence>
<dbReference type="Proteomes" id="UP000000485">
    <property type="component" value="Chromosome"/>
</dbReference>
<feature type="signal peptide" evidence="1">
    <location>
        <begin position="1"/>
        <end position="37"/>
    </location>
</feature>
<organism evidence="2 3">
    <name type="scientific">Cellulomonas gilvus (strain ATCC 13127 / NRRL B-14078)</name>
    <name type="common">Cellvibrio gilvus</name>
    <dbReference type="NCBI Taxonomy" id="593907"/>
    <lineage>
        <taxon>Bacteria</taxon>
        <taxon>Bacillati</taxon>
        <taxon>Actinomycetota</taxon>
        <taxon>Actinomycetes</taxon>
        <taxon>Micrococcales</taxon>
        <taxon>Cellulomonadaceae</taxon>
        <taxon>Cellulomonas</taxon>
    </lineage>
</organism>
<keyword evidence="3" id="KW-1185">Reference proteome</keyword>
<dbReference type="OrthoDB" id="9762467at2"/>
<dbReference type="SUPFAM" id="SSF51126">
    <property type="entry name" value="Pectin lyase-like"/>
    <property type="match status" value="1"/>
</dbReference>
<accession>F8A1E0</accession>
<dbReference type="EMBL" id="CP002665">
    <property type="protein sequence ID" value="AEI12824.1"/>
    <property type="molecule type" value="Genomic_DNA"/>
</dbReference>
<name>F8A1E0_CELGA</name>
<dbReference type="InterPro" id="IPR012334">
    <property type="entry name" value="Pectin_lyas_fold"/>
</dbReference>
<gene>
    <name evidence="2" type="ordered locus">Celgi_2324</name>
</gene>
<dbReference type="Gene3D" id="2.160.20.10">
    <property type="entry name" value="Single-stranded right-handed beta-helix, Pectin lyase-like"/>
    <property type="match status" value="1"/>
</dbReference>
<evidence type="ECO:0000313" key="3">
    <source>
        <dbReference type="Proteomes" id="UP000000485"/>
    </source>
</evidence>
<dbReference type="KEGG" id="cga:Celgi_2324"/>
<reference evidence="3" key="1">
    <citation type="submission" date="2011-04" db="EMBL/GenBank/DDBJ databases">
        <title>Complete sequence of Cellvibrio gilvus ATCC 13127.</title>
        <authorList>
            <person name="Lucas S."/>
            <person name="Han J."/>
            <person name="Lapidus A."/>
            <person name="Cheng J.-F."/>
            <person name="Goodwin L."/>
            <person name="Pitluck S."/>
            <person name="Peters L."/>
            <person name="Munk A."/>
            <person name="Detter J.C."/>
            <person name="Han C."/>
            <person name="Tapia R."/>
            <person name="Land M."/>
            <person name="Hauser L."/>
            <person name="Kyrpides N."/>
            <person name="Ivanova N."/>
            <person name="Ovchinnikova G."/>
            <person name="Pagani I."/>
            <person name="Mead D."/>
            <person name="Brumm P."/>
            <person name="Woyke T."/>
        </authorList>
    </citation>
    <scope>NUCLEOTIDE SEQUENCE [LARGE SCALE GENOMIC DNA]</scope>
    <source>
        <strain evidence="3">ATCC 13127 / NRRL B-14078</strain>
    </source>
</reference>
<dbReference type="RefSeq" id="WP_013884342.1">
    <property type="nucleotide sequence ID" value="NC_015671.1"/>
</dbReference>
<proteinExistence type="predicted"/>
<dbReference type="AlphaFoldDB" id="F8A1E0"/>
<sequence precursor="true">MQPRAPRPHHRGALTRLLTGLALVGVLVPLAAGGASAQGTAAGAVTASGVGTEEIAAPASGGRTIYVAVTGTDRVRRGDNYASRYVCLAKRMTDQDYCPAATVNRPLRSVQAAVRSALPGDVLVVREGVYREAVGWGAVAATSTKPIVLQAYPGERAEVNGTLMLRKPSYWTVRGFHFTYNREVQGSGQAIVNLQGGTGWTFADNEVKDSPGVANIMITPGARSGSEAVRRAAGPRDYTISGNCIHDNRGRHTHGMDHNIYLMAGIYSTGGLIERNLLAGAPNGSQIKVAAAGAATAADSPRGVTIRKNTMLNSSTGVVVGLAAQWIRIEGNLVANQAGAGPYDAAVKGWELKRADLVTVKGNLLAGYKQAIREETGRFNRSANTVRGAVSYSGSIQQCTAVVADAGLRAQYGHAAR</sequence>
<keyword evidence="1" id="KW-0732">Signal</keyword>
<feature type="chain" id="PRO_5003367472" evidence="1">
    <location>
        <begin position="38"/>
        <end position="417"/>
    </location>
</feature>